<dbReference type="EnsemblMetazoa" id="ACOM023849-RA">
    <property type="protein sequence ID" value="ACOM023849-PA.1"/>
    <property type="gene ID" value="ACOM023849"/>
</dbReference>
<dbReference type="GO" id="GO:0090263">
    <property type="term" value="P:positive regulation of canonical Wnt signaling pathway"/>
    <property type="evidence" value="ECO:0007669"/>
    <property type="project" value="TreeGrafter"/>
</dbReference>
<name>A0A8W7P1R6_ANOCL</name>
<feature type="region of interest" description="Disordered" evidence="1">
    <location>
        <begin position="1"/>
        <end position="42"/>
    </location>
</feature>
<dbReference type="Proteomes" id="UP000075882">
    <property type="component" value="Unassembled WGS sequence"/>
</dbReference>
<dbReference type="GO" id="GO:0005737">
    <property type="term" value="C:cytoplasm"/>
    <property type="evidence" value="ECO:0007669"/>
    <property type="project" value="TreeGrafter"/>
</dbReference>
<reference evidence="2" key="1">
    <citation type="submission" date="2022-08" db="UniProtKB">
        <authorList>
            <consortium name="EnsemblMetazoa"/>
        </authorList>
    </citation>
    <scope>IDENTIFICATION</scope>
</reference>
<dbReference type="AlphaFoldDB" id="A0A8W7P1R6"/>
<dbReference type="PANTHER" id="PTHR46276">
    <property type="entry name" value="E3 UBIQUITIN-PROTEIN LIGASE UBR5"/>
    <property type="match status" value="1"/>
</dbReference>
<dbReference type="GO" id="GO:0034450">
    <property type="term" value="F:ubiquitin-ubiquitin ligase activity"/>
    <property type="evidence" value="ECO:0007669"/>
    <property type="project" value="TreeGrafter"/>
</dbReference>
<dbReference type="GO" id="GO:0005634">
    <property type="term" value="C:nucleus"/>
    <property type="evidence" value="ECO:0007669"/>
    <property type="project" value="TreeGrafter"/>
</dbReference>
<dbReference type="VEuPathDB" id="VectorBase:ACON2_040223"/>
<dbReference type="PANTHER" id="PTHR46276:SF1">
    <property type="entry name" value="E3 UBIQUITIN-PROTEIN LIGASE UBR5"/>
    <property type="match status" value="1"/>
</dbReference>
<evidence type="ECO:0000313" key="2">
    <source>
        <dbReference type="EnsemblMetazoa" id="ACOM023849-PA.1"/>
    </source>
</evidence>
<accession>A0A8W7P1R6</accession>
<feature type="compositionally biased region" description="Acidic residues" evidence="1">
    <location>
        <begin position="14"/>
        <end position="39"/>
    </location>
</feature>
<dbReference type="GO" id="GO:0000209">
    <property type="term" value="P:protein polyubiquitination"/>
    <property type="evidence" value="ECO:0007669"/>
    <property type="project" value="TreeGrafter"/>
</dbReference>
<organism evidence="2">
    <name type="scientific">Anopheles coluzzii</name>
    <name type="common">African malaria mosquito</name>
    <dbReference type="NCBI Taxonomy" id="1518534"/>
    <lineage>
        <taxon>Eukaryota</taxon>
        <taxon>Metazoa</taxon>
        <taxon>Ecdysozoa</taxon>
        <taxon>Arthropoda</taxon>
        <taxon>Hexapoda</taxon>
        <taxon>Insecta</taxon>
        <taxon>Pterygota</taxon>
        <taxon>Neoptera</taxon>
        <taxon>Endopterygota</taxon>
        <taxon>Diptera</taxon>
        <taxon>Nematocera</taxon>
        <taxon>Culicoidea</taxon>
        <taxon>Culicidae</taxon>
        <taxon>Anophelinae</taxon>
        <taxon>Anopheles</taxon>
    </lineage>
</organism>
<evidence type="ECO:0000256" key="1">
    <source>
        <dbReference type="SAM" id="MobiDB-lite"/>
    </source>
</evidence>
<protein>
    <submittedName>
        <fullName evidence="2">Uncharacterized protein</fullName>
    </submittedName>
</protein>
<sequence>MVPQLAGLNSLLFDNEDDSGDSTQPDDEGSEDGESDDQSTVDFNLNDDQLERRQTPGGNQRNNLAPQSMQWAIRSRETTAPERVRLTTGSSNMVFIDPSSLRRSTAAVTTAQPQESPTMTTTASALARAFGIILRQISDLIGMLPTSITGSASVLDVTHQDAVQLQMYVEKRLKLTWEWILTVMEATEAQLRFGASLTDSTDPSHPLHPLNIPTSSSTSDAAPSALIGVTAGRSRATISTLGTATTARSLGFADNDRSAREGTLLCITGFSKSLSNVNIVIRRVQDVNPHRSDISFSSQ</sequence>
<proteinExistence type="predicted"/>